<keyword evidence="7 10" id="KW-0472">Membrane</keyword>
<evidence type="ECO:0000313" key="12">
    <source>
        <dbReference type="EMBL" id="KAH6592963.1"/>
    </source>
</evidence>
<evidence type="ECO:0000256" key="6">
    <source>
        <dbReference type="ARBA" id="ARBA00023034"/>
    </source>
</evidence>
<evidence type="ECO:0000259" key="11">
    <source>
        <dbReference type="PROSITE" id="PS50192"/>
    </source>
</evidence>
<proteinExistence type="predicted"/>
<dbReference type="CDD" id="cd15853">
    <property type="entry name" value="SNARE_Bet1"/>
    <property type="match status" value="1"/>
</dbReference>
<evidence type="ECO:0000256" key="3">
    <source>
        <dbReference type="ARBA" id="ARBA00022692"/>
    </source>
</evidence>
<feature type="compositionally biased region" description="Basic and acidic residues" evidence="9">
    <location>
        <begin position="17"/>
        <end position="33"/>
    </location>
</feature>
<protein>
    <recommendedName>
        <fullName evidence="11">t-SNARE coiled-coil homology domain-containing protein</fullName>
    </recommendedName>
</protein>
<dbReference type="PANTHER" id="PTHR12791">
    <property type="entry name" value="GOLGI SNARE BET1-RELATED"/>
    <property type="match status" value="1"/>
</dbReference>
<dbReference type="InterPro" id="IPR000727">
    <property type="entry name" value="T_SNARE_dom"/>
</dbReference>
<keyword evidence="3 10" id="KW-0812">Transmembrane</keyword>
<name>A0ABQ8F6A5_9FUNG</name>
<feature type="region of interest" description="Disordered" evidence="9">
    <location>
        <begin position="1"/>
        <end position="39"/>
    </location>
</feature>
<dbReference type="EMBL" id="JAFCIX010000364">
    <property type="protein sequence ID" value="KAH6592963.1"/>
    <property type="molecule type" value="Genomic_DNA"/>
</dbReference>
<keyword evidence="13" id="KW-1185">Reference proteome</keyword>
<sequence length="130" mass="14546">MAFRPIGTGGASGSNSNEDRDSHIRQEQQERLLESGNDSLTDALHSKVSKIKHVSIRMQDDVESQNRDLDEMGVSFDSVSNQVKRTATKLQVVMAQPHTRQTLAIAGGMVVMFLLFIFWSRNGRFTRPPT</sequence>
<evidence type="ECO:0000256" key="9">
    <source>
        <dbReference type="SAM" id="MobiDB-lite"/>
    </source>
</evidence>
<dbReference type="SUPFAM" id="SSF58038">
    <property type="entry name" value="SNARE fusion complex"/>
    <property type="match status" value="1"/>
</dbReference>
<evidence type="ECO:0000256" key="4">
    <source>
        <dbReference type="ARBA" id="ARBA00022927"/>
    </source>
</evidence>
<gene>
    <name evidence="12" type="ORF">BASA50_007690</name>
</gene>
<evidence type="ECO:0000256" key="1">
    <source>
        <dbReference type="ARBA" id="ARBA00004394"/>
    </source>
</evidence>
<feature type="domain" description="T-SNARE coiled-coil homology" evidence="11">
    <location>
        <begin position="31"/>
        <end position="93"/>
    </location>
</feature>
<evidence type="ECO:0000256" key="5">
    <source>
        <dbReference type="ARBA" id="ARBA00022989"/>
    </source>
</evidence>
<evidence type="ECO:0000313" key="13">
    <source>
        <dbReference type="Proteomes" id="UP001648503"/>
    </source>
</evidence>
<dbReference type="InterPro" id="IPR039899">
    <property type="entry name" value="BET1_SNARE"/>
</dbReference>
<evidence type="ECO:0000256" key="7">
    <source>
        <dbReference type="ARBA" id="ARBA00023136"/>
    </source>
</evidence>
<evidence type="ECO:0000256" key="8">
    <source>
        <dbReference type="ARBA" id="ARBA00046280"/>
    </source>
</evidence>
<evidence type="ECO:0000256" key="10">
    <source>
        <dbReference type="SAM" id="Phobius"/>
    </source>
</evidence>
<dbReference type="Proteomes" id="UP001648503">
    <property type="component" value="Unassembled WGS sequence"/>
</dbReference>
<organism evidence="12 13">
    <name type="scientific">Batrachochytrium salamandrivorans</name>
    <dbReference type="NCBI Taxonomy" id="1357716"/>
    <lineage>
        <taxon>Eukaryota</taxon>
        <taxon>Fungi</taxon>
        <taxon>Fungi incertae sedis</taxon>
        <taxon>Chytridiomycota</taxon>
        <taxon>Chytridiomycota incertae sedis</taxon>
        <taxon>Chytridiomycetes</taxon>
        <taxon>Rhizophydiales</taxon>
        <taxon>Rhizophydiales incertae sedis</taxon>
        <taxon>Batrachochytrium</taxon>
    </lineage>
</organism>
<keyword evidence="2" id="KW-0813">Transport</keyword>
<comment type="caution">
    <text evidence="12">The sequence shown here is derived from an EMBL/GenBank/DDBJ whole genome shotgun (WGS) entry which is preliminary data.</text>
</comment>
<feature type="transmembrane region" description="Helical" evidence="10">
    <location>
        <begin position="103"/>
        <end position="120"/>
    </location>
</feature>
<keyword evidence="4" id="KW-0653">Protein transport</keyword>
<keyword evidence="5 10" id="KW-1133">Transmembrane helix</keyword>
<reference evidence="12 13" key="1">
    <citation type="submission" date="2021-02" db="EMBL/GenBank/DDBJ databases">
        <title>Variation within the Batrachochytrium salamandrivorans European outbreak.</title>
        <authorList>
            <person name="Kelly M."/>
            <person name="Pasmans F."/>
            <person name="Shea T.P."/>
            <person name="Munoz J.F."/>
            <person name="Carranza S."/>
            <person name="Cuomo C.A."/>
            <person name="Martel A."/>
        </authorList>
    </citation>
    <scope>NUCLEOTIDE SEQUENCE [LARGE SCALE GENOMIC DNA]</scope>
    <source>
        <strain evidence="12 13">AMFP18/2</strain>
    </source>
</reference>
<keyword evidence="6" id="KW-0333">Golgi apparatus</keyword>
<evidence type="ECO:0000256" key="2">
    <source>
        <dbReference type="ARBA" id="ARBA00022448"/>
    </source>
</evidence>
<accession>A0ABQ8F6A5</accession>
<dbReference type="PROSITE" id="PS50192">
    <property type="entry name" value="T_SNARE"/>
    <property type="match status" value="1"/>
</dbReference>
<dbReference type="Gene3D" id="1.20.5.110">
    <property type="match status" value="1"/>
</dbReference>
<comment type="subcellular location">
    <subcellularLocation>
        <location evidence="8">Endomembrane system</location>
        <topology evidence="8">Single-pass type IV membrane protein</topology>
    </subcellularLocation>
    <subcellularLocation>
        <location evidence="1">Golgi apparatus membrane</location>
    </subcellularLocation>
</comment>